<evidence type="ECO:0000313" key="3">
    <source>
        <dbReference type="EMBL" id="RKP13979.1"/>
    </source>
</evidence>
<feature type="region of interest" description="Disordered" evidence="1">
    <location>
        <begin position="377"/>
        <end position="418"/>
    </location>
</feature>
<dbReference type="Pfam" id="PF00498">
    <property type="entry name" value="FHA"/>
    <property type="match status" value="1"/>
</dbReference>
<feature type="compositionally biased region" description="Basic and acidic residues" evidence="1">
    <location>
        <begin position="261"/>
        <end position="283"/>
    </location>
</feature>
<evidence type="ECO:0000313" key="4">
    <source>
        <dbReference type="Proteomes" id="UP000267251"/>
    </source>
</evidence>
<reference evidence="4" key="1">
    <citation type="journal article" date="2018" name="Nat. Microbiol.">
        <title>Leveraging single-cell genomics to expand the fungal tree of life.</title>
        <authorList>
            <person name="Ahrendt S.R."/>
            <person name="Quandt C.A."/>
            <person name="Ciobanu D."/>
            <person name="Clum A."/>
            <person name="Salamov A."/>
            <person name="Andreopoulos B."/>
            <person name="Cheng J.F."/>
            <person name="Woyke T."/>
            <person name="Pelin A."/>
            <person name="Henrissat B."/>
            <person name="Reynolds N.K."/>
            <person name="Benny G.L."/>
            <person name="Smith M.E."/>
            <person name="James T.Y."/>
            <person name="Grigoriev I.V."/>
        </authorList>
    </citation>
    <scope>NUCLEOTIDE SEQUENCE [LARGE SCALE GENOMIC DNA]</scope>
</reference>
<organism evidence="3 4">
    <name type="scientific">Piptocephalis cylindrospora</name>
    <dbReference type="NCBI Taxonomy" id="1907219"/>
    <lineage>
        <taxon>Eukaryota</taxon>
        <taxon>Fungi</taxon>
        <taxon>Fungi incertae sedis</taxon>
        <taxon>Zoopagomycota</taxon>
        <taxon>Zoopagomycotina</taxon>
        <taxon>Zoopagomycetes</taxon>
        <taxon>Zoopagales</taxon>
        <taxon>Piptocephalidaceae</taxon>
        <taxon>Piptocephalis</taxon>
    </lineage>
</organism>
<dbReference type="OrthoDB" id="687730at2759"/>
<dbReference type="PROSITE" id="PS50006">
    <property type="entry name" value="FHA_DOMAIN"/>
    <property type="match status" value="1"/>
</dbReference>
<feature type="compositionally biased region" description="Low complexity" evidence="1">
    <location>
        <begin position="391"/>
        <end position="403"/>
    </location>
</feature>
<feature type="region of interest" description="Disordered" evidence="1">
    <location>
        <begin position="1"/>
        <end position="26"/>
    </location>
</feature>
<dbReference type="InterPro" id="IPR008984">
    <property type="entry name" value="SMAD_FHA_dom_sf"/>
</dbReference>
<dbReference type="SUPFAM" id="SSF49879">
    <property type="entry name" value="SMAD/FHA domain"/>
    <property type="match status" value="1"/>
</dbReference>
<dbReference type="Proteomes" id="UP000267251">
    <property type="component" value="Unassembled WGS sequence"/>
</dbReference>
<protein>
    <recommendedName>
        <fullName evidence="2">FHA domain-containing protein</fullName>
    </recommendedName>
</protein>
<feature type="compositionally biased region" description="Acidic residues" evidence="1">
    <location>
        <begin position="295"/>
        <end position="305"/>
    </location>
</feature>
<dbReference type="InterPro" id="IPR000253">
    <property type="entry name" value="FHA_dom"/>
</dbReference>
<accession>A0A4V1IYB5</accession>
<dbReference type="Gene3D" id="2.60.200.20">
    <property type="match status" value="1"/>
</dbReference>
<proteinExistence type="predicted"/>
<name>A0A4V1IYB5_9FUNG</name>
<dbReference type="AlphaFoldDB" id="A0A4V1IYB5"/>
<evidence type="ECO:0000259" key="2">
    <source>
        <dbReference type="PROSITE" id="PS50006"/>
    </source>
</evidence>
<sequence>MTGKTRRGGVQVRLTPFTSSASPPSRGFQEAPIFQFTPIEKRISSRRPVILGRAPWTELLGAWGDEAKRSITLPSELVMPNHAVLQAVDGNLYISDMFTPTGTFVNHVPVTPIRSSATLLKDGDCIQLGTRGVNEDGVLHRVRIHVGLSELNMTTKRDPNEETTTSTEVSGAPLEWMSLMSDRPQGSSRCILCSEPLEGSSVVINPLEAREFIHGDASSIFKLDRLEVMLRALLEKQNVSMGELNKRNKDGQGGWDGQGDVDGHSNDGSAHETQEPIKVEKVVGIDGEEAVMSSSEDESDEEEDRDYLPSVGPGSESEECLSYVESENEQQEEGESSVGADEEYGFSPESEKEGKDHSSIVKSEDDGIFYSIIELKEEEEGRGVEEDAFQSASSSSIVSSKVSTLGRPVPNSSSQEVSATAFLPSSSDQMAIYPTAPSQAAAHLPGPAASFAEVFESLQKNMPKVTTDFLGQSASSTSQAAPMTAFKRPTFIFGLSDTHPSQTIAPKAAPFIPPSFQEATSKAPPGSLTLTVPVIGAPSTRVSFKTSSTTS</sequence>
<feature type="domain" description="FHA" evidence="2">
    <location>
        <begin position="49"/>
        <end position="110"/>
    </location>
</feature>
<keyword evidence="4" id="KW-1185">Reference proteome</keyword>
<feature type="compositionally biased region" description="Acidic residues" evidence="1">
    <location>
        <begin position="326"/>
        <end position="344"/>
    </location>
</feature>
<feature type="region of interest" description="Disordered" evidence="1">
    <location>
        <begin position="244"/>
        <end position="363"/>
    </location>
</feature>
<dbReference type="EMBL" id="KZ987909">
    <property type="protein sequence ID" value="RKP13979.1"/>
    <property type="molecule type" value="Genomic_DNA"/>
</dbReference>
<dbReference type="SMART" id="SM00240">
    <property type="entry name" value="FHA"/>
    <property type="match status" value="1"/>
</dbReference>
<feature type="compositionally biased region" description="Basic and acidic residues" evidence="1">
    <location>
        <begin position="349"/>
        <end position="363"/>
    </location>
</feature>
<evidence type="ECO:0000256" key="1">
    <source>
        <dbReference type="SAM" id="MobiDB-lite"/>
    </source>
</evidence>
<gene>
    <name evidence="3" type="ORF">BJ684DRAFT_19578</name>
</gene>